<gene>
    <name evidence="6" type="ORF">VM1G_09173</name>
</gene>
<evidence type="ECO:0000256" key="4">
    <source>
        <dbReference type="ARBA" id="ARBA00023239"/>
    </source>
</evidence>
<evidence type="ECO:0000256" key="3">
    <source>
        <dbReference type="ARBA" id="ARBA00022833"/>
    </source>
</evidence>
<keyword evidence="7" id="KW-1185">Reference proteome</keyword>
<dbReference type="SMR" id="A0A194WBM7"/>
<feature type="domain" description="CENP-V/GFA" evidence="5">
    <location>
        <begin position="7"/>
        <end position="120"/>
    </location>
</feature>
<keyword evidence="2" id="KW-0479">Metal-binding</keyword>
<dbReference type="Gene3D" id="3.90.1590.10">
    <property type="entry name" value="glutathione-dependent formaldehyde- activating enzyme (gfa)"/>
    <property type="match status" value="1"/>
</dbReference>
<dbReference type="PANTHER" id="PTHR33337">
    <property type="entry name" value="GFA DOMAIN-CONTAINING PROTEIN"/>
    <property type="match status" value="1"/>
</dbReference>
<name>A0A194WBM7_CYTMA</name>
<evidence type="ECO:0000256" key="2">
    <source>
        <dbReference type="ARBA" id="ARBA00022723"/>
    </source>
</evidence>
<keyword evidence="3" id="KW-0862">Zinc</keyword>
<dbReference type="AlphaFoldDB" id="A0A194WBM7"/>
<evidence type="ECO:0000313" key="7">
    <source>
        <dbReference type="Proteomes" id="UP000078559"/>
    </source>
</evidence>
<dbReference type="EMBL" id="CM003108">
    <property type="protein sequence ID" value="KUI73747.1"/>
    <property type="molecule type" value="Genomic_DNA"/>
</dbReference>
<dbReference type="InterPro" id="IPR011057">
    <property type="entry name" value="Mss4-like_sf"/>
</dbReference>
<keyword evidence="4" id="KW-0456">Lyase</keyword>
<dbReference type="InterPro" id="IPR006913">
    <property type="entry name" value="CENP-V/GFA"/>
</dbReference>
<dbReference type="PROSITE" id="PS51891">
    <property type="entry name" value="CENP_V_GFA"/>
    <property type="match status" value="1"/>
</dbReference>
<dbReference type="SUPFAM" id="SSF51316">
    <property type="entry name" value="Mss4-like"/>
    <property type="match status" value="1"/>
</dbReference>
<dbReference type="PANTHER" id="PTHR33337:SF40">
    <property type="entry name" value="CENP-V_GFA DOMAIN-CONTAINING PROTEIN-RELATED"/>
    <property type="match status" value="1"/>
</dbReference>
<evidence type="ECO:0000256" key="1">
    <source>
        <dbReference type="ARBA" id="ARBA00005495"/>
    </source>
</evidence>
<comment type="similarity">
    <text evidence="1">Belongs to the Gfa family.</text>
</comment>
<reference evidence="6" key="1">
    <citation type="submission" date="2014-12" db="EMBL/GenBank/DDBJ databases">
        <title>Genome Sequence of Valsa Canker Pathogens Uncovers a Specific Adaption of Colonization on Woody Bark.</title>
        <authorList>
            <person name="Yin Z."/>
            <person name="Liu H."/>
            <person name="Gao X."/>
            <person name="Li Z."/>
            <person name="Song N."/>
            <person name="Ke X."/>
            <person name="Dai Q."/>
            <person name="Wu Y."/>
            <person name="Sun Y."/>
            <person name="Xu J.-R."/>
            <person name="Kang Z.K."/>
            <person name="Wang L."/>
            <person name="Huang L."/>
        </authorList>
    </citation>
    <scope>NUCLEOTIDE SEQUENCE [LARGE SCALE GENOMIC DNA]</scope>
    <source>
        <strain evidence="6">03-8</strain>
    </source>
</reference>
<proteinExistence type="inferred from homology"/>
<protein>
    <recommendedName>
        <fullName evidence="5">CENP-V/GFA domain-containing protein</fullName>
    </recommendedName>
</protein>
<dbReference type="Proteomes" id="UP000078559">
    <property type="component" value="Chromosome 11"/>
</dbReference>
<accession>A0A194WBM7</accession>
<organism evidence="6 7">
    <name type="scientific">Cytospora mali</name>
    <name type="common">Apple Valsa canker fungus</name>
    <name type="synonym">Valsa mali</name>
    <dbReference type="NCBI Taxonomy" id="578113"/>
    <lineage>
        <taxon>Eukaryota</taxon>
        <taxon>Fungi</taxon>
        <taxon>Dikarya</taxon>
        <taxon>Ascomycota</taxon>
        <taxon>Pezizomycotina</taxon>
        <taxon>Sordariomycetes</taxon>
        <taxon>Sordariomycetidae</taxon>
        <taxon>Diaporthales</taxon>
        <taxon>Cytosporaceae</taxon>
        <taxon>Cytospora</taxon>
    </lineage>
</organism>
<dbReference type="OrthoDB" id="2212170at2759"/>
<evidence type="ECO:0000313" key="6">
    <source>
        <dbReference type="EMBL" id="KUI73747.1"/>
    </source>
</evidence>
<evidence type="ECO:0000259" key="5">
    <source>
        <dbReference type="PROSITE" id="PS51891"/>
    </source>
</evidence>
<dbReference type="Pfam" id="PF04828">
    <property type="entry name" value="GFA"/>
    <property type="match status" value="1"/>
</dbReference>
<dbReference type="GO" id="GO:0046872">
    <property type="term" value="F:metal ion binding"/>
    <property type="evidence" value="ECO:0007669"/>
    <property type="project" value="UniProtKB-KW"/>
</dbReference>
<dbReference type="GO" id="GO:0016846">
    <property type="term" value="F:carbon-sulfur lyase activity"/>
    <property type="evidence" value="ECO:0007669"/>
    <property type="project" value="InterPro"/>
</dbReference>
<sequence length="166" mass="18377">MSEPQVLHGGCLCGKVRYTITGNSPEEAPEPICNVICHCANCKKATGTHMANTSMFRREQLTLTLGTPGAYEDRNIESGNVLTRRFCKDCGSPLYITTLKVDSIVAVPSGTLDDATKWWKPNTELYIDTKSHWLPELPVLKKEGILERHRRAPVDEKGFASQTSQG</sequence>